<sequence>MFHLDNLDHPVIPPPSQSPNQVIPFLVKNAFISLLPKLGMSCLVQLHRPHL</sequence>
<dbReference type="AlphaFoldDB" id="A0A9Q1C5G8"/>
<dbReference type="EMBL" id="JAIZAY010000006">
    <property type="protein sequence ID" value="KAJ8039633.1"/>
    <property type="molecule type" value="Genomic_DNA"/>
</dbReference>
<comment type="caution">
    <text evidence="1">The sequence shown here is derived from an EMBL/GenBank/DDBJ whole genome shotgun (WGS) entry which is preliminary data.</text>
</comment>
<dbReference type="Proteomes" id="UP001152320">
    <property type="component" value="Chromosome 6"/>
</dbReference>
<evidence type="ECO:0000313" key="2">
    <source>
        <dbReference type="Proteomes" id="UP001152320"/>
    </source>
</evidence>
<accession>A0A9Q1C5G8</accession>
<evidence type="ECO:0000313" key="1">
    <source>
        <dbReference type="EMBL" id="KAJ8039633.1"/>
    </source>
</evidence>
<reference evidence="1" key="1">
    <citation type="submission" date="2021-10" db="EMBL/GenBank/DDBJ databases">
        <title>Tropical sea cucumber genome reveals ecological adaptation and Cuvierian tubules defense mechanism.</title>
        <authorList>
            <person name="Chen T."/>
        </authorList>
    </citation>
    <scope>NUCLEOTIDE SEQUENCE</scope>
    <source>
        <strain evidence="1">Nanhai2018</strain>
        <tissue evidence="1">Muscle</tissue>
    </source>
</reference>
<protein>
    <submittedName>
        <fullName evidence="1">Uncharacterized protein</fullName>
    </submittedName>
</protein>
<organism evidence="1 2">
    <name type="scientific">Holothuria leucospilota</name>
    <name type="common">Black long sea cucumber</name>
    <name type="synonym">Mertensiothuria leucospilota</name>
    <dbReference type="NCBI Taxonomy" id="206669"/>
    <lineage>
        <taxon>Eukaryota</taxon>
        <taxon>Metazoa</taxon>
        <taxon>Echinodermata</taxon>
        <taxon>Eleutherozoa</taxon>
        <taxon>Echinozoa</taxon>
        <taxon>Holothuroidea</taxon>
        <taxon>Aspidochirotacea</taxon>
        <taxon>Aspidochirotida</taxon>
        <taxon>Holothuriidae</taxon>
        <taxon>Holothuria</taxon>
    </lineage>
</organism>
<name>A0A9Q1C5G8_HOLLE</name>
<proteinExistence type="predicted"/>
<gene>
    <name evidence="1" type="ORF">HOLleu_13690</name>
</gene>
<keyword evidence="2" id="KW-1185">Reference proteome</keyword>